<dbReference type="EMBL" id="BAAARV010000019">
    <property type="protein sequence ID" value="GAA2340710.1"/>
    <property type="molecule type" value="Genomic_DNA"/>
</dbReference>
<accession>A0ABP5SXL2</accession>
<evidence type="ECO:0008006" key="3">
    <source>
        <dbReference type="Google" id="ProtNLM"/>
    </source>
</evidence>
<name>A0ABP5SXL2_9ACTN</name>
<evidence type="ECO:0000313" key="2">
    <source>
        <dbReference type="Proteomes" id="UP001501444"/>
    </source>
</evidence>
<protein>
    <recommendedName>
        <fullName evidence="3">Calcineurin-like phosphoesterase domain-containing protein</fullName>
    </recommendedName>
</protein>
<sequence>MDPAGQFGVGEPTVILQFAQQRPVHVVHGHLPFEKSITPDGFHTVREQPKRPLIHYFVEVGHRTRIEV</sequence>
<dbReference type="Proteomes" id="UP001501444">
    <property type="component" value="Unassembled WGS sequence"/>
</dbReference>
<comment type="caution">
    <text evidence="1">The sequence shown here is derived from an EMBL/GenBank/DDBJ whole genome shotgun (WGS) entry which is preliminary data.</text>
</comment>
<proteinExistence type="predicted"/>
<reference evidence="2" key="1">
    <citation type="journal article" date="2019" name="Int. J. Syst. Evol. Microbiol.">
        <title>The Global Catalogue of Microorganisms (GCM) 10K type strain sequencing project: providing services to taxonomists for standard genome sequencing and annotation.</title>
        <authorList>
            <consortium name="The Broad Institute Genomics Platform"/>
            <consortium name="The Broad Institute Genome Sequencing Center for Infectious Disease"/>
            <person name="Wu L."/>
            <person name="Ma J."/>
        </authorList>
    </citation>
    <scope>NUCLEOTIDE SEQUENCE [LARGE SCALE GENOMIC DNA]</scope>
    <source>
        <strain evidence="2">JCM 3272</strain>
    </source>
</reference>
<organism evidence="1 2">
    <name type="scientific">Dactylosporangium salmoneum</name>
    <dbReference type="NCBI Taxonomy" id="53361"/>
    <lineage>
        <taxon>Bacteria</taxon>
        <taxon>Bacillati</taxon>
        <taxon>Actinomycetota</taxon>
        <taxon>Actinomycetes</taxon>
        <taxon>Micromonosporales</taxon>
        <taxon>Micromonosporaceae</taxon>
        <taxon>Dactylosporangium</taxon>
    </lineage>
</organism>
<evidence type="ECO:0000313" key="1">
    <source>
        <dbReference type="EMBL" id="GAA2340710.1"/>
    </source>
</evidence>
<keyword evidence="2" id="KW-1185">Reference proteome</keyword>
<gene>
    <name evidence="1" type="ORF">GCM10010170_023810</name>
</gene>